<gene>
    <name evidence="1" type="ordered locus">HMPREF0389_00032</name>
</gene>
<reference evidence="2" key="1">
    <citation type="submission" date="2010-12" db="EMBL/GenBank/DDBJ databases">
        <title>The genome sequence of Filifactor alocis strain ATCC 35896.</title>
        <authorList>
            <consortium name="The Broad Institute Genome Sequencing Platform"/>
            <person name="Ward D."/>
            <person name="Earl A."/>
            <person name="Feldgarden M."/>
            <person name="Young S.K."/>
            <person name="Gargeya S."/>
            <person name="Zeng Q."/>
            <person name="Alvarado L."/>
            <person name="Berlin A."/>
            <person name="Bochicchio J."/>
            <person name="Chapman S.B."/>
            <person name="Chen Z."/>
            <person name="Freedman E."/>
            <person name="Gellesch M."/>
            <person name="Goldberg J."/>
            <person name="Griggs A."/>
            <person name="Gujja S."/>
            <person name="Heilman E."/>
            <person name="Heiman D."/>
            <person name="Howarth C."/>
            <person name="Mehta T."/>
            <person name="Neiman D."/>
            <person name="Pearson M."/>
            <person name="Roberts A."/>
            <person name="Saif S."/>
            <person name="Shea T."/>
            <person name="Shenoy N."/>
            <person name="Sisk P."/>
            <person name="Stolte C."/>
            <person name="Sykes S."/>
            <person name="White J."/>
            <person name="Yandava C."/>
            <person name="Izard J."/>
            <person name="Blanton J.M."/>
            <person name="Baranova O.V."/>
            <person name="Tanner A.C."/>
            <person name="Dewhirst F.E."/>
            <person name="Haas B."/>
            <person name="Nusbaum C."/>
            <person name="Birren B."/>
        </authorList>
    </citation>
    <scope>NUCLEOTIDE SEQUENCE [LARGE SCALE GENOMIC DNA]</scope>
    <source>
        <strain evidence="2">ATCC 35896 / CCUG 47790 / D40 B5</strain>
    </source>
</reference>
<dbReference type="Proteomes" id="UP000007468">
    <property type="component" value="Chromosome"/>
</dbReference>
<organism evidence="1 2">
    <name type="scientific">Filifactor alocis (strain ATCC 35896 / CCUG 47790 / D40 B5)</name>
    <name type="common">Fusobacterium alocis</name>
    <dbReference type="NCBI Taxonomy" id="546269"/>
    <lineage>
        <taxon>Bacteria</taxon>
        <taxon>Bacillati</taxon>
        <taxon>Bacillota</taxon>
        <taxon>Clostridia</taxon>
        <taxon>Peptostreptococcales</taxon>
        <taxon>Filifactoraceae</taxon>
        <taxon>Filifactor</taxon>
    </lineage>
</organism>
<name>D6GR28_FILAD</name>
<dbReference type="EMBL" id="CP002390">
    <property type="protein sequence ID" value="EFE28119.2"/>
    <property type="molecule type" value="Genomic_DNA"/>
</dbReference>
<evidence type="ECO:0000313" key="2">
    <source>
        <dbReference type="Proteomes" id="UP000007468"/>
    </source>
</evidence>
<keyword evidence="2" id="KW-1185">Reference proteome</keyword>
<accession>D6GR28</accession>
<dbReference type="KEGG" id="faa:HMPREF0389_00032"/>
<dbReference type="RefSeq" id="WP_014262259.1">
    <property type="nucleotide sequence ID" value="NC_016630.1"/>
</dbReference>
<proteinExistence type="predicted"/>
<dbReference type="AlphaFoldDB" id="D6GR28"/>
<evidence type="ECO:0000313" key="1">
    <source>
        <dbReference type="EMBL" id="EFE28119.2"/>
    </source>
</evidence>
<sequence>MSETFNKWKQTLQENKEMQISDIFDLKDEDISDEILEEANGIGVVLFEALDDVEVSKQEEVKTTEEDIEEEQDFQQRMAMFQNRLQQLQQDELFDFDYKDME</sequence>
<protein>
    <submittedName>
        <fullName evidence="1">Uncharacterized protein</fullName>
    </submittedName>
</protein>
<dbReference type="HOGENOM" id="CLU_2273206_0_0_9"/>